<dbReference type="PANTHER" id="PTHR11076:SF33">
    <property type="entry name" value="DNA POLYMERASE KAPPA"/>
    <property type="match status" value="1"/>
</dbReference>
<keyword evidence="4" id="KW-0238">DNA-binding</keyword>
<keyword evidence="4" id="KW-0479">Metal-binding</keyword>
<keyword evidence="4" id="KW-0234">DNA repair</keyword>
<keyword evidence="4" id="KW-0515">Mutator protein</keyword>
<evidence type="ECO:0000256" key="3">
    <source>
        <dbReference type="ARBA" id="ARBA00049244"/>
    </source>
</evidence>
<dbReference type="InterPro" id="IPR036775">
    <property type="entry name" value="DNA_pol_Y-fam_lit_finger_sf"/>
</dbReference>
<dbReference type="Pfam" id="PF11799">
    <property type="entry name" value="IMS_C"/>
    <property type="match status" value="1"/>
</dbReference>
<comment type="caution">
    <text evidence="7">The sequence shown here is derived from an EMBL/GenBank/DDBJ whole genome shotgun (WGS) entry which is preliminary data.</text>
</comment>
<dbReference type="SUPFAM" id="SSF56672">
    <property type="entry name" value="DNA/RNA polymerases"/>
    <property type="match status" value="1"/>
</dbReference>
<comment type="subunit">
    <text evidence="4">Monomer.</text>
</comment>
<evidence type="ECO:0000256" key="5">
    <source>
        <dbReference type="SAM" id="MobiDB-lite"/>
    </source>
</evidence>
<evidence type="ECO:0000256" key="2">
    <source>
        <dbReference type="ARBA" id="ARBA00025589"/>
    </source>
</evidence>
<keyword evidence="4" id="KW-0963">Cytoplasm</keyword>
<feature type="binding site" evidence="4">
    <location>
        <position position="29"/>
    </location>
    <ligand>
        <name>Mg(2+)</name>
        <dbReference type="ChEBI" id="CHEBI:18420"/>
    </ligand>
</feature>
<keyword evidence="4" id="KW-0227">DNA damage</keyword>
<accession>A0ABP5EUG2</accession>
<feature type="region of interest" description="Disordered" evidence="5">
    <location>
        <begin position="401"/>
        <end position="433"/>
    </location>
</feature>
<name>A0ABP5EUG2_9MICO</name>
<feature type="domain" description="UmuC" evidence="6">
    <location>
        <begin position="25"/>
        <end position="205"/>
    </location>
</feature>
<comment type="subcellular location">
    <subcellularLocation>
        <location evidence="4">Cytoplasm</location>
    </subcellularLocation>
</comment>
<dbReference type="PANTHER" id="PTHR11076">
    <property type="entry name" value="DNA REPAIR POLYMERASE UMUC / TRANSFERASE FAMILY MEMBER"/>
    <property type="match status" value="1"/>
</dbReference>
<comment type="cofactor">
    <cofactor evidence="4">
        <name>Mg(2+)</name>
        <dbReference type="ChEBI" id="CHEBI:18420"/>
    </cofactor>
    <text evidence="4">Binds 2 magnesium ions per subunit.</text>
</comment>
<dbReference type="SUPFAM" id="SSF100879">
    <property type="entry name" value="Lesion bypass DNA polymerase (Y-family), little finger domain"/>
    <property type="match status" value="1"/>
</dbReference>
<keyword evidence="4" id="KW-0235">DNA replication</keyword>
<gene>
    <name evidence="4 7" type="primary">dinB</name>
    <name evidence="7" type="ORF">GCM10009755_14410</name>
</gene>
<dbReference type="Proteomes" id="UP001500755">
    <property type="component" value="Unassembled WGS sequence"/>
</dbReference>
<comment type="similarity">
    <text evidence="1 4">Belongs to the DNA polymerase type-Y family.</text>
</comment>
<sequence length="433" mass="46384">MSRKQLARSGGDLHALGTDDTGCTILHLDMDSFFVSVELLTRPELRGTPVIVGGRGGRGVVVSASYEAREYGVHAAMPMARAVTLCPQATVIPPSRGQYSAYSRRVFGLIAEVTEDFAKVSVDEGYIDVASAVRRLGSPATIAAGLRERIRRETGLVASVGVANTLVVAKLASTRAKPDGLLVVPVARVDDFLRPMPVEALPGVGAKTQSTLARYGIRTIADLADADEDWVSRTLGAWGRSLWNHAHGRDSRTVHMHAKDHSVSAEHTFGHDVRDLGKLELELLRLADTVAYRLRKEGKAAGGVGLKYRLADFTTYSRSVTLPAPTDVARELQEALLPALRTLYDSHSAAVRLLGLRAADLVDFEASGRQATLDEPERSPREAELALDAVRDRFGRAAIGSASLLRGPDPDGGHGTGTAPGQKRLGGERGLDH</sequence>
<dbReference type="InterPro" id="IPR043502">
    <property type="entry name" value="DNA/RNA_pol_sf"/>
</dbReference>
<keyword evidence="4" id="KW-0239">DNA-directed DNA polymerase</keyword>
<keyword evidence="4" id="KW-0460">Magnesium</keyword>
<dbReference type="EC" id="2.7.7.7" evidence="4"/>
<dbReference type="InterPro" id="IPR001126">
    <property type="entry name" value="UmuC"/>
</dbReference>
<comment type="catalytic activity">
    <reaction evidence="3 4">
        <text>DNA(n) + a 2'-deoxyribonucleoside 5'-triphosphate = DNA(n+1) + diphosphate</text>
        <dbReference type="Rhea" id="RHEA:22508"/>
        <dbReference type="Rhea" id="RHEA-COMP:17339"/>
        <dbReference type="Rhea" id="RHEA-COMP:17340"/>
        <dbReference type="ChEBI" id="CHEBI:33019"/>
        <dbReference type="ChEBI" id="CHEBI:61560"/>
        <dbReference type="ChEBI" id="CHEBI:173112"/>
        <dbReference type="EC" id="2.7.7.7"/>
    </reaction>
</comment>
<feature type="binding site" evidence="4">
    <location>
        <position position="123"/>
    </location>
    <ligand>
        <name>Mg(2+)</name>
        <dbReference type="ChEBI" id="CHEBI:18420"/>
    </ligand>
</feature>
<dbReference type="InterPro" id="IPR050116">
    <property type="entry name" value="DNA_polymerase-Y"/>
</dbReference>
<comment type="function">
    <text evidence="2 4">Poorly processive, error-prone DNA polymerase involved in untargeted mutagenesis. Copies undamaged DNA at stalled replication forks, which arise in vivo from mismatched or misaligned primer ends. These misaligned primers can be extended by PolIV. Exhibits no 3'-5' exonuclease (proofreading) activity. May be involved in translesional synthesis, in conjunction with the beta clamp from PolIII.</text>
</comment>
<dbReference type="PROSITE" id="PS50173">
    <property type="entry name" value="UMUC"/>
    <property type="match status" value="1"/>
</dbReference>
<keyword evidence="8" id="KW-1185">Reference proteome</keyword>
<dbReference type="Gene3D" id="3.30.1490.100">
    <property type="entry name" value="DNA polymerase, Y-family, little finger domain"/>
    <property type="match status" value="1"/>
</dbReference>
<dbReference type="RefSeq" id="WP_344308322.1">
    <property type="nucleotide sequence ID" value="NZ_BAAANO010000013.1"/>
</dbReference>
<dbReference type="InterPro" id="IPR022880">
    <property type="entry name" value="DNApol_IV"/>
</dbReference>
<protein>
    <recommendedName>
        <fullName evidence="4">DNA polymerase IV</fullName>
        <shortName evidence="4">Pol IV</shortName>
        <ecNumber evidence="4">2.7.7.7</ecNumber>
    </recommendedName>
</protein>
<dbReference type="InterPro" id="IPR017961">
    <property type="entry name" value="DNA_pol_Y-fam_little_finger"/>
</dbReference>
<evidence type="ECO:0000256" key="4">
    <source>
        <dbReference type="HAMAP-Rule" id="MF_01113"/>
    </source>
</evidence>
<keyword evidence="4" id="KW-0548">Nucleotidyltransferase</keyword>
<proteinExistence type="inferred from homology"/>
<dbReference type="Gene3D" id="3.40.1170.60">
    <property type="match status" value="1"/>
</dbReference>
<evidence type="ECO:0000259" key="6">
    <source>
        <dbReference type="PROSITE" id="PS50173"/>
    </source>
</evidence>
<dbReference type="CDD" id="cd03586">
    <property type="entry name" value="PolY_Pol_IV_kappa"/>
    <property type="match status" value="1"/>
</dbReference>
<dbReference type="HAMAP" id="MF_01113">
    <property type="entry name" value="DNApol_IV"/>
    <property type="match status" value="1"/>
</dbReference>
<dbReference type="NCBIfam" id="NF002677">
    <property type="entry name" value="PRK02406.1"/>
    <property type="match status" value="1"/>
</dbReference>
<dbReference type="Pfam" id="PF00817">
    <property type="entry name" value="IMS"/>
    <property type="match status" value="1"/>
</dbReference>
<dbReference type="InterPro" id="IPR043128">
    <property type="entry name" value="Rev_trsase/Diguanyl_cyclase"/>
</dbReference>
<evidence type="ECO:0000313" key="7">
    <source>
        <dbReference type="EMBL" id="GAA2005739.1"/>
    </source>
</evidence>
<dbReference type="EMBL" id="BAAANO010000013">
    <property type="protein sequence ID" value="GAA2005739.1"/>
    <property type="molecule type" value="Genomic_DNA"/>
</dbReference>
<keyword evidence="4" id="KW-0808">Transferase</keyword>
<organism evidence="7 8">
    <name type="scientific">Brevibacterium samyangense</name>
    <dbReference type="NCBI Taxonomy" id="366888"/>
    <lineage>
        <taxon>Bacteria</taxon>
        <taxon>Bacillati</taxon>
        <taxon>Actinomycetota</taxon>
        <taxon>Actinomycetes</taxon>
        <taxon>Micrococcales</taxon>
        <taxon>Brevibacteriaceae</taxon>
        <taxon>Brevibacterium</taxon>
    </lineage>
</organism>
<dbReference type="Gene3D" id="1.10.150.20">
    <property type="entry name" value="5' to 3' exonuclease, C-terminal subdomain"/>
    <property type="match status" value="1"/>
</dbReference>
<feature type="site" description="Substrate discrimination" evidence="4">
    <location>
        <position position="34"/>
    </location>
</feature>
<feature type="active site" evidence="4">
    <location>
        <position position="124"/>
    </location>
</feature>
<evidence type="ECO:0000256" key="1">
    <source>
        <dbReference type="ARBA" id="ARBA00010945"/>
    </source>
</evidence>
<reference evidence="8" key="1">
    <citation type="journal article" date="2019" name="Int. J. Syst. Evol. Microbiol.">
        <title>The Global Catalogue of Microorganisms (GCM) 10K type strain sequencing project: providing services to taxonomists for standard genome sequencing and annotation.</title>
        <authorList>
            <consortium name="The Broad Institute Genomics Platform"/>
            <consortium name="The Broad Institute Genome Sequencing Center for Infectious Disease"/>
            <person name="Wu L."/>
            <person name="Ma J."/>
        </authorList>
    </citation>
    <scope>NUCLEOTIDE SEQUENCE [LARGE SCALE GENOMIC DNA]</scope>
    <source>
        <strain evidence="8">JCM 14546</strain>
    </source>
</reference>
<dbReference type="Gene3D" id="3.30.70.270">
    <property type="match status" value="1"/>
</dbReference>
<evidence type="ECO:0000313" key="8">
    <source>
        <dbReference type="Proteomes" id="UP001500755"/>
    </source>
</evidence>